<evidence type="ECO:0000256" key="4">
    <source>
        <dbReference type="ARBA" id="ARBA00022801"/>
    </source>
</evidence>
<dbReference type="RefSeq" id="WP_062737512.1">
    <property type="nucleotide sequence ID" value="NZ_BAAAEC010000008.1"/>
</dbReference>
<protein>
    <recommendedName>
        <fullName evidence="5">Putative pre-16S rRNA nuclease</fullName>
        <ecNumber evidence="5">3.1.-.-</ecNumber>
    </recommendedName>
</protein>
<dbReference type="GO" id="GO:0005829">
    <property type="term" value="C:cytosol"/>
    <property type="evidence" value="ECO:0007669"/>
    <property type="project" value="TreeGrafter"/>
</dbReference>
<gene>
    <name evidence="7" type="primary">yqgF</name>
    <name evidence="7" type="ORF">NCTC10894_00978</name>
</gene>
<evidence type="ECO:0000256" key="5">
    <source>
        <dbReference type="HAMAP-Rule" id="MF_00651"/>
    </source>
</evidence>
<organism evidence="7 8">
    <name type="scientific">Ralstonia mannitolilytica</name>
    <dbReference type="NCBI Taxonomy" id="105219"/>
    <lineage>
        <taxon>Bacteria</taxon>
        <taxon>Pseudomonadati</taxon>
        <taxon>Pseudomonadota</taxon>
        <taxon>Betaproteobacteria</taxon>
        <taxon>Burkholderiales</taxon>
        <taxon>Burkholderiaceae</taxon>
        <taxon>Ralstonia</taxon>
    </lineage>
</organism>
<dbReference type="SUPFAM" id="SSF53098">
    <property type="entry name" value="Ribonuclease H-like"/>
    <property type="match status" value="1"/>
</dbReference>
<evidence type="ECO:0000256" key="1">
    <source>
        <dbReference type="ARBA" id="ARBA00022490"/>
    </source>
</evidence>
<name>A0AAJ5D4U5_9RALS</name>
<dbReference type="HAMAP" id="MF_00651">
    <property type="entry name" value="Nuclease_YqgF"/>
    <property type="match status" value="1"/>
</dbReference>
<dbReference type="NCBIfam" id="TIGR00250">
    <property type="entry name" value="RNAse_H_YqgF"/>
    <property type="match status" value="1"/>
</dbReference>
<dbReference type="InterPro" id="IPR006641">
    <property type="entry name" value="YqgF/RNaseH-like_dom"/>
</dbReference>
<evidence type="ECO:0000313" key="8">
    <source>
        <dbReference type="Proteomes" id="UP000255008"/>
    </source>
</evidence>
<comment type="subcellular location">
    <subcellularLocation>
        <location evidence="5">Cytoplasm</location>
    </subcellularLocation>
</comment>
<evidence type="ECO:0000256" key="3">
    <source>
        <dbReference type="ARBA" id="ARBA00022722"/>
    </source>
</evidence>
<comment type="caution">
    <text evidence="7">The sequence shown here is derived from an EMBL/GenBank/DDBJ whole genome shotgun (WGS) entry which is preliminary data.</text>
</comment>
<dbReference type="SMART" id="SM00732">
    <property type="entry name" value="YqgFc"/>
    <property type="match status" value="1"/>
</dbReference>
<keyword evidence="2 5" id="KW-0690">Ribosome biogenesis</keyword>
<dbReference type="EMBL" id="UGVE01000001">
    <property type="protein sequence ID" value="SUD96639.1"/>
    <property type="molecule type" value="Genomic_DNA"/>
</dbReference>
<keyword evidence="1 5" id="KW-0963">Cytoplasm</keyword>
<sequence length="147" mass="16032">MPEPALSAGRAVHAGVPAEGTLLAFDYGERRIGVALGNTISRSARALETIPNRSVDFRFAQITRLVNEWQPVGFVVGMPVHPDGEDQPMIKLAKRFGNQLHGRYGLPVSWVDERYSSIAAQDAGASDDVLDAEAARIILQQFFDELA</sequence>
<dbReference type="PANTHER" id="PTHR33317:SF4">
    <property type="entry name" value="POLYNUCLEOTIDYL TRANSFERASE, RIBONUCLEASE H-LIKE SUPERFAMILY PROTEIN"/>
    <property type="match status" value="1"/>
</dbReference>
<reference evidence="7 8" key="1">
    <citation type="submission" date="2018-06" db="EMBL/GenBank/DDBJ databases">
        <authorList>
            <consortium name="Pathogen Informatics"/>
            <person name="Doyle S."/>
        </authorList>
    </citation>
    <scope>NUCLEOTIDE SEQUENCE [LARGE SCALE GENOMIC DNA]</scope>
    <source>
        <strain evidence="7 8">NCTC10894</strain>
    </source>
</reference>
<evidence type="ECO:0000256" key="2">
    <source>
        <dbReference type="ARBA" id="ARBA00022517"/>
    </source>
</evidence>
<dbReference type="InterPro" id="IPR012337">
    <property type="entry name" value="RNaseH-like_sf"/>
</dbReference>
<accession>A0AAJ5D4U5</accession>
<evidence type="ECO:0000259" key="6">
    <source>
        <dbReference type="SMART" id="SM00732"/>
    </source>
</evidence>
<dbReference type="CDD" id="cd16964">
    <property type="entry name" value="YqgF"/>
    <property type="match status" value="1"/>
</dbReference>
<dbReference type="InterPro" id="IPR037027">
    <property type="entry name" value="YqgF/RNaseH-like_dom_sf"/>
</dbReference>
<dbReference type="Gene3D" id="3.30.420.140">
    <property type="entry name" value="YqgF/RNase H-like domain"/>
    <property type="match status" value="1"/>
</dbReference>
<dbReference type="Pfam" id="PF03652">
    <property type="entry name" value="RuvX"/>
    <property type="match status" value="1"/>
</dbReference>
<dbReference type="EC" id="3.1.-.-" evidence="5"/>
<evidence type="ECO:0000313" key="7">
    <source>
        <dbReference type="EMBL" id="SUD96639.1"/>
    </source>
</evidence>
<dbReference type="PANTHER" id="PTHR33317">
    <property type="entry name" value="POLYNUCLEOTIDYL TRANSFERASE, RIBONUCLEASE H-LIKE SUPERFAMILY PROTEIN"/>
    <property type="match status" value="1"/>
</dbReference>
<dbReference type="GO" id="GO:0016788">
    <property type="term" value="F:hydrolase activity, acting on ester bonds"/>
    <property type="evidence" value="ECO:0007669"/>
    <property type="project" value="UniProtKB-UniRule"/>
</dbReference>
<dbReference type="GO" id="GO:0004518">
    <property type="term" value="F:nuclease activity"/>
    <property type="evidence" value="ECO:0007669"/>
    <property type="project" value="UniProtKB-KW"/>
</dbReference>
<dbReference type="Proteomes" id="UP000255008">
    <property type="component" value="Unassembled WGS sequence"/>
</dbReference>
<comment type="similarity">
    <text evidence="5">Belongs to the YqgF HJR family.</text>
</comment>
<keyword evidence="3 5" id="KW-0540">Nuclease</keyword>
<comment type="function">
    <text evidence="5">Could be a nuclease involved in processing of the 5'-end of pre-16S rRNA.</text>
</comment>
<dbReference type="InterPro" id="IPR005227">
    <property type="entry name" value="YqgF"/>
</dbReference>
<feature type="domain" description="YqgF/RNase H-like" evidence="6">
    <location>
        <begin position="20"/>
        <end position="120"/>
    </location>
</feature>
<dbReference type="AlphaFoldDB" id="A0AAJ5D4U5"/>
<proteinExistence type="inferred from homology"/>
<dbReference type="GO" id="GO:0000967">
    <property type="term" value="P:rRNA 5'-end processing"/>
    <property type="evidence" value="ECO:0007669"/>
    <property type="project" value="UniProtKB-UniRule"/>
</dbReference>
<keyword evidence="4 5" id="KW-0378">Hydrolase</keyword>